<evidence type="ECO:0000313" key="7">
    <source>
        <dbReference type="Proteomes" id="UP000008495"/>
    </source>
</evidence>
<dbReference type="Gene3D" id="3.40.190.10">
    <property type="entry name" value="Periplasmic binding protein-like II"/>
    <property type="match status" value="2"/>
</dbReference>
<evidence type="ECO:0000256" key="1">
    <source>
        <dbReference type="ARBA" id="ARBA00009437"/>
    </source>
</evidence>
<keyword evidence="2" id="KW-0805">Transcription regulation</keyword>
<dbReference type="GO" id="GO:0032993">
    <property type="term" value="C:protein-DNA complex"/>
    <property type="evidence" value="ECO:0007669"/>
    <property type="project" value="TreeGrafter"/>
</dbReference>
<feature type="domain" description="HTH lysR-type" evidence="5">
    <location>
        <begin position="2"/>
        <end position="59"/>
    </location>
</feature>
<evidence type="ECO:0000259" key="5">
    <source>
        <dbReference type="PROSITE" id="PS50931"/>
    </source>
</evidence>
<gene>
    <name evidence="6" type="ORF">AUCHE_25_00170</name>
</gene>
<dbReference type="InterPro" id="IPR036388">
    <property type="entry name" value="WH-like_DNA-bd_sf"/>
</dbReference>
<dbReference type="InterPro" id="IPR005119">
    <property type="entry name" value="LysR_subst-bd"/>
</dbReference>
<dbReference type="Pfam" id="PF00126">
    <property type="entry name" value="HTH_1"/>
    <property type="match status" value="1"/>
</dbReference>
<name>K6UP13_9MICO</name>
<dbReference type="eggNOG" id="COG0583">
    <property type="taxonomic scope" value="Bacteria"/>
</dbReference>
<dbReference type="SUPFAM" id="SSF46785">
    <property type="entry name" value="Winged helix' DNA-binding domain"/>
    <property type="match status" value="1"/>
</dbReference>
<dbReference type="GO" id="GO:0003700">
    <property type="term" value="F:DNA-binding transcription factor activity"/>
    <property type="evidence" value="ECO:0007669"/>
    <property type="project" value="InterPro"/>
</dbReference>
<dbReference type="GO" id="GO:0003677">
    <property type="term" value="F:DNA binding"/>
    <property type="evidence" value="ECO:0007669"/>
    <property type="project" value="UniProtKB-KW"/>
</dbReference>
<dbReference type="OrthoDB" id="4131546at2"/>
<keyword evidence="4" id="KW-0804">Transcription</keyword>
<comment type="similarity">
    <text evidence="1">Belongs to the LysR transcriptional regulatory family.</text>
</comment>
<dbReference type="Proteomes" id="UP000008495">
    <property type="component" value="Unassembled WGS sequence"/>
</dbReference>
<evidence type="ECO:0000256" key="2">
    <source>
        <dbReference type="ARBA" id="ARBA00023015"/>
    </source>
</evidence>
<evidence type="ECO:0000256" key="4">
    <source>
        <dbReference type="ARBA" id="ARBA00023163"/>
    </source>
</evidence>
<dbReference type="InterPro" id="IPR036390">
    <property type="entry name" value="WH_DNA-bd_sf"/>
</dbReference>
<dbReference type="SUPFAM" id="SSF53850">
    <property type="entry name" value="Periplasmic binding protein-like II"/>
    <property type="match status" value="1"/>
</dbReference>
<evidence type="ECO:0000313" key="6">
    <source>
        <dbReference type="EMBL" id="GAB79436.1"/>
    </source>
</evidence>
<dbReference type="PROSITE" id="PS50931">
    <property type="entry name" value="HTH_LYSR"/>
    <property type="match status" value="1"/>
</dbReference>
<dbReference type="Pfam" id="PF03466">
    <property type="entry name" value="LysR_substrate"/>
    <property type="match status" value="1"/>
</dbReference>
<dbReference type="STRING" id="100225.SAMN05421595_2460"/>
<dbReference type="EMBL" id="BAGZ01000025">
    <property type="protein sequence ID" value="GAB79436.1"/>
    <property type="molecule type" value="Genomic_DNA"/>
</dbReference>
<keyword evidence="7" id="KW-1185">Reference proteome</keyword>
<dbReference type="PANTHER" id="PTHR30346:SF29">
    <property type="entry name" value="LYSR SUBSTRATE-BINDING"/>
    <property type="match status" value="1"/>
</dbReference>
<proteinExistence type="inferred from homology"/>
<evidence type="ECO:0000256" key="3">
    <source>
        <dbReference type="ARBA" id="ARBA00023125"/>
    </source>
</evidence>
<dbReference type="PANTHER" id="PTHR30346">
    <property type="entry name" value="TRANSCRIPTIONAL DUAL REGULATOR HCAR-RELATED"/>
    <property type="match status" value="1"/>
</dbReference>
<sequence>MLNPVHLQTLVTVVQTGSFVEAARELGYTPSAVSQQVAALERSLKLVLFDRAAHSISPTPTARVLADRSRDSLAALRVLEEDVLQMARGGLGVVRVGAFPTAVERLLPGAFALLLGEFPGVEVRLCEGETDLLVSELAEGRLDVAVVCRYDVVPVVFPGPVEVFPLLREDLLVVTPRGHRWAGRAVPWSELAQAGWVTAAENSPGANCLEILCASAGFTPNVVMRGSSDDALSEFVRCGLGVALSPGLCLGPSPDVGVARPTPAGASRRVEILRRQDAGPAANALVNALRQAAPSLSDPYVHSCD</sequence>
<dbReference type="InterPro" id="IPR000847">
    <property type="entry name" value="LysR_HTH_N"/>
</dbReference>
<dbReference type="AlphaFoldDB" id="K6UP13"/>
<comment type="caution">
    <text evidence="6">The sequence shown here is derived from an EMBL/GenBank/DDBJ whole genome shotgun (WGS) entry which is preliminary data.</text>
</comment>
<accession>K6UP13</accession>
<protein>
    <submittedName>
        <fullName evidence="6">Putative LysR family transcriptional regulator</fullName>
    </submittedName>
</protein>
<dbReference type="RefSeq" id="WP_006504194.1">
    <property type="nucleotide sequence ID" value="NZ_BAGZ01000025.1"/>
</dbReference>
<dbReference type="Gene3D" id="1.10.10.10">
    <property type="entry name" value="Winged helix-like DNA-binding domain superfamily/Winged helix DNA-binding domain"/>
    <property type="match status" value="1"/>
</dbReference>
<keyword evidence="3" id="KW-0238">DNA-binding</keyword>
<organism evidence="6 7">
    <name type="scientific">Austwickia chelonae NBRC 105200</name>
    <dbReference type="NCBI Taxonomy" id="1184607"/>
    <lineage>
        <taxon>Bacteria</taxon>
        <taxon>Bacillati</taxon>
        <taxon>Actinomycetota</taxon>
        <taxon>Actinomycetes</taxon>
        <taxon>Micrococcales</taxon>
        <taxon>Dermatophilaceae</taxon>
        <taxon>Austwickia</taxon>
    </lineage>
</organism>
<reference evidence="6 7" key="1">
    <citation type="submission" date="2012-08" db="EMBL/GenBank/DDBJ databases">
        <title>Whole genome shotgun sequence of Austwickia chelonae NBRC 105200.</title>
        <authorList>
            <person name="Yoshida I."/>
            <person name="Hosoyama A."/>
            <person name="Tsuchikane K."/>
            <person name="Katsumata H."/>
            <person name="Ando Y."/>
            <person name="Ohji S."/>
            <person name="Hamada M."/>
            <person name="Tamura T."/>
            <person name="Yamazoe A."/>
            <person name="Yamazaki S."/>
            <person name="Fujita N."/>
        </authorList>
    </citation>
    <scope>NUCLEOTIDE SEQUENCE [LARGE SCALE GENOMIC DNA]</scope>
    <source>
        <strain evidence="6 7">NBRC 105200</strain>
    </source>
</reference>